<evidence type="ECO:0000313" key="1">
    <source>
        <dbReference type="EMBL" id="MDU8995773.1"/>
    </source>
</evidence>
<accession>A0ABU3UPC1</accession>
<keyword evidence="2" id="KW-1185">Reference proteome</keyword>
<dbReference type="EMBL" id="JARAKF010000001">
    <property type="protein sequence ID" value="MDU8995773.1"/>
    <property type="molecule type" value="Genomic_DNA"/>
</dbReference>
<evidence type="ECO:0000313" key="2">
    <source>
        <dbReference type="Proteomes" id="UP001257627"/>
    </source>
</evidence>
<comment type="caution">
    <text evidence="1">The sequence shown here is derived from an EMBL/GenBank/DDBJ whole genome shotgun (WGS) entry which is preliminary data.</text>
</comment>
<reference evidence="1 2" key="1">
    <citation type="submission" date="2023-02" db="EMBL/GenBank/DDBJ databases">
        <authorList>
            <person name="Maleckis M."/>
        </authorList>
    </citation>
    <scope>NUCLEOTIDE SEQUENCE [LARGE SCALE GENOMIC DNA]</scope>
    <source>
        <strain evidence="1 2">P8-A2</strain>
    </source>
</reference>
<dbReference type="Proteomes" id="UP001257627">
    <property type="component" value="Unassembled WGS sequence"/>
</dbReference>
<organism evidence="1 2">
    <name type="scientific">Streptomyces mirabilis</name>
    <dbReference type="NCBI Taxonomy" id="68239"/>
    <lineage>
        <taxon>Bacteria</taxon>
        <taxon>Bacillati</taxon>
        <taxon>Actinomycetota</taxon>
        <taxon>Actinomycetes</taxon>
        <taxon>Kitasatosporales</taxon>
        <taxon>Streptomycetaceae</taxon>
        <taxon>Streptomyces</taxon>
    </lineage>
</organism>
<gene>
    <name evidence="1" type="ORF">PU648_26140</name>
</gene>
<dbReference type="RefSeq" id="WP_316733573.1">
    <property type="nucleotide sequence ID" value="NZ_JARAKF010000001.1"/>
</dbReference>
<proteinExistence type="predicted"/>
<protein>
    <submittedName>
        <fullName evidence="1">Uncharacterized protein</fullName>
    </submittedName>
</protein>
<name>A0ABU3UPC1_9ACTN</name>
<sequence length="117" mass="13079">MLTPTTPEDLAAAEPGQGGGYRCWATAYPLHETSSIPLGSHEATSPRLALRWLRERARNVTDQLDMAYAQPGRYWLRDETEHERALAYLTTGTAYQLTLHDENTRYVLVAYPPGATS</sequence>